<comment type="subcellular location">
    <subcellularLocation>
        <location evidence="1">Cell membrane</location>
        <topology evidence="1">Multi-pass membrane protein</topology>
    </subcellularLocation>
</comment>
<dbReference type="InterPro" id="IPR035681">
    <property type="entry name" value="ComA-like_MBL"/>
</dbReference>
<dbReference type="Pfam" id="PF03772">
    <property type="entry name" value="Competence"/>
    <property type="match status" value="1"/>
</dbReference>
<feature type="transmembrane region" description="Helical" evidence="6">
    <location>
        <begin position="285"/>
        <end position="313"/>
    </location>
</feature>
<sequence>MVATHRGLWIISGVIFISLLAIWILEWQNNWQQKGFSTKTELRQQHLLVQPDEYFIDGDLLKLTGKWLERNEEVQFFYSLKSQAEQRRFAKIETAKIFLFAGTVQRVAGPTNENQFDYRRFLQGKNISNTIMLSQLSSEKEVSLQDQGVFFLAWLHGIRKKLLNQLETLPQPLAGYSQLLLLGFYDQSFETQLKQISSLGLLYLFSLSGMHIFYLAAFFRWLCTQLAITRETCDTLLLLLLPLYAVLGGFSASLVRAVMMVWIILSARKFLGISVSGITAEGLVLILNLLLCPALVFSLGAQLSYLLTLILLLNRQQSQLLVGLKMTAYSLPLILWQTFQWNLLTVLLSIAIVPLFERIVIPAVVLGVFFSWLVPIAVPILQFFCDSFAFLAQLPTTITFGKPPLLFIVFWLIIQFLLEYSKHARWLLGILICSYVIAAALIRLPFTAEVVYFDIGQGDCTLIREPFNQSVTLVDTGGKVNFQHEQWRERRVKTTGETIVANYLLSKGISHVDNLFLTHQDTDHVGNFASLSKVIDVHRILVPQGMEQLASFRKRLRVSNNTLQQVQGVSTKVTSRIGMFHLLHPFASGTGKNEDSIALSFSLQRIKFVISGDLDKQGEVEVAQRNPKLRADVLKTGHHGSKTATASEYVSQLQPQLAIISAGVNNRYGHPNAATLATLAKQHIPFLNTANAGMIKLMPQEKGFIIQTFNENRKVK</sequence>
<keyword evidence="3 6" id="KW-0812">Transmembrane</keyword>
<feature type="transmembrane region" description="Helical" evidence="6">
    <location>
        <begin position="363"/>
        <end position="384"/>
    </location>
</feature>
<comment type="caution">
    <text evidence="9">The sequence shown here is derived from an EMBL/GenBank/DDBJ whole genome shotgun (WGS) entry which is preliminary data.</text>
</comment>
<feature type="transmembrane region" description="Helical" evidence="6">
    <location>
        <begin position="390"/>
        <end position="414"/>
    </location>
</feature>
<feature type="domain" description="ComEC/Rec2-related protein" evidence="8">
    <location>
        <begin position="180"/>
        <end position="418"/>
    </location>
</feature>
<evidence type="ECO:0000256" key="4">
    <source>
        <dbReference type="ARBA" id="ARBA00022989"/>
    </source>
</evidence>
<dbReference type="CDD" id="cd07731">
    <property type="entry name" value="ComA-like_MBL-fold"/>
    <property type="match status" value="1"/>
</dbReference>
<protein>
    <submittedName>
        <fullName evidence="9">ComE operon protein 3</fullName>
    </submittedName>
</protein>
<name>A0A0R1V8K8_9LACO</name>
<dbReference type="PANTHER" id="PTHR30619">
    <property type="entry name" value="DNA INTERNALIZATION/COMPETENCE PROTEIN COMEC/REC2"/>
    <property type="match status" value="1"/>
</dbReference>
<dbReference type="NCBIfam" id="TIGR00361">
    <property type="entry name" value="ComEC_Rec2"/>
    <property type="match status" value="1"/>
</dbReference>
<feature type="domain" description="Metallo-beta-lactamase" evidence="7">
    <location>
        <begin position="456"/>
        <end position="663"/>
    </location>
</feature>
<dbReference type="InterPro" id="IPR001279">
    <property type="entry name" value="Metallo-B-lactamas"/>
</dbReference>
<dbReference type="EMBL" id="AZFQ01000019">
    <property type="protein sequence ID" value="KRL99955.1"/>
    <property type="molecule type" value="Genomic_DNA"/>
</dbReference>
<dbReference type="GO" id="GO:0030420">
    <property type="term" value="P:establishment of competence for transformation"/>
    <property type="evidence" value="ECO:0007669"/>
    <property type="project" value="InterPro"/>
</dbReference>
<dbReference type="InterPro" id="IPR036866">
    <property type="entry name" value="RibonucZ/Hydroxyglut_hydro"/>
</dbReference>
<accession>A0A0R1V8K8</accession>
<evidence type="ECO:0000256" key="5">
    <source>
        <dbReference type="ARBA" id="ARBA00023136"/>
    </source>
</evidence>
<reference evidence="9 10" key="1">
    <citation type="journal article" date="2015" name="Genome Announc.">
        <title>Expanding the biotechnology potential of lactobacilli through comparative genomics of 213 strains and associated genera.</title>
        <authorList>
            <person name="Sun Z."/>
            <person name="Harris H.M."/>
            <person name="McCann A."/>
            <person name="Guo C."/>
            <person name="Argimon S."/>
            <person name="Zhang W."/>
            <person name="Yang X."/>
            <person name="Jeffery I.B."/>
            <person name="Cooney J.C."/>
            <person name="Kagawa T.F."/>
            <person name="Liu W."/>
            <person name="Song Y."/>
            <person name="Salvetti E."/>
            <person name="Wrobel A."/>
            <person name="Rasinkangas P."/>
            <person name="Parkhill J."/>
            <person name="Rea M.C."/>
            <person name="O'Sullivan O."/>
            <person name="Ritari J."/>
            <person name="Douillard F.P."/>
            <person name="Paul Ross R."/>
            <person name="Yang R."/>
            <person name="Briner A.E."/>
            <person name="Felis G.E."/>
            <person name="de Vos W.M."/>
            <person name="Barrangou R."/>
            <person name="Klaenhammer T.R."/>
            <person name="Caufield P.W."/>
            <person name="Cui Y."/>
            <person name="Zhang H."/>
            <person name="O'Toole P.W."/>
        </authorList>
    </citation>
    <scope>NUCLEOTIDE SEQUENCE [LARGE SCALE GENOMIC DNA]</scope>
    <source>
        <strain evidence="9 10">DSM 16230</strain>
    </source>
</reference>
<keyword evidence="5 6" id="KW-0472">Membrane</keyword>
<keyword evidence="10" id="KW-1185">Reference proteome</keyword>
<dbReference type="PATRIC" id="fig|1423801.4.peg.2552"/>
<dbReference type="InterPro" id="IPR004477">
    <property type="entry name" value="ComEC_N"/>
</dbReference>
<dbReference type="PANTHER" id="PTHR30619:SF7">
    <property type="entry name" value="BETA-LACTAMASE DOMAIN PROTEIN"/>
    <property type="match status" value="1"/>
</dbReference>
<dbReference type="InterPro" id="IPR004797">
    <property type="entry name" value="Competence_ComEC/Rec2"/>
</dbReference>
<organism evidence="9 10">
    <name type="scientific">Liquorilactobacillus satsumensis DSM 16230 = JCM 12392</name>
    <dbReference type="NCBI Taxonomy" id="1423801"/>
    <lineage>
        <taxon>Bacteria</taxon>
        <taxon>Bacillati</taxon>
        <taxon>Bacillota</taxon>
        <taxon>Bacilli</taxon>
        <taxon>Lactobacillales</taxon>
        <taxon>Lactobacillaceae</taxon>
        <taxon>Liquorilactobacillus</taxon>
    </lineage>
</organism>
<evidence type="ECO:0000256" key="1">
    <source>
        <dbReference type="ARBA" id="ARBA00004651"/>
    </source>
</evidence>
<evidence type="ECO:0000259" key="7">
    <source>
        <dbReference type="Pfam" id="PF00753"/>
    </source>
</evidence>
<feature type="transmembrane region" description="Helical" evidence="6">
    <location>
        <begin position="333"/>
        <end position="356"/>
    </location>
</feature>
<evidence type="ECO:0000313" key="9">
    <source>
        <dbReference type="EMBL" id="KRL99955.1"/>
    </source>
</evidence>
<proteinExistence type="predicted"/>
<dbReference type="Pfam" id="PF00753">
    <property type="entry name" value="Lactamase_B"/>
    <property type="match status" value="1"/>
</dbReference>
<dbReference type="NCBIfam" id="TIGR00360">
    <property type="entry name" value="ComEC_N-term"/>
    <property type="match status" value="1"/>
</dbReference>
<dbReference type="Gene3D" id="3.60.15.10">
    <property type="entry name" value="Ribonuclease Z/Hydroxyacylglutathione hydrolase-like"/>
    <property type="match status" value="1"/>
</dbReference>
<dbReference type="SUPFAM" id="SSF56281">
    <property type="entry name" value="Metallo-hydrolase/oxidoreductase"/>
    <property type="match status" value="1"/>
</dbReference>
<dbReference type="InterPro" id="IPR052159">
    <property type="entry name" value="Competence_DNA_uptake"/>
</dbReference>
<feature type="transmembrane region" description="Helical" evidence="6">
    <location>
        <begin position="426"/>
        <end position="446"/>
    </location>
</feature>
<keyword evidence="4 6" id="KW-1133">Transmembrane helix</keyword>
<feature type="transmembrane region" description="Helical" evidence="6">
    <location>
        <begin position="6"/>
        <end position="25"/>
    </location>
</feature>
<dbReference type="STRING" id="1423801.FD50_GL002493"/>
<feature type="transmembrane region" description="Helical" evidence="6">
    <location>
        <begin position="201"/>
        <end position="222"/>
    </location>
</feature>
<evidence type="ECO:0000256" key="3">
    <source>
        <dbReference type="ARBA" id="ARBA00022692"/>
    </source>
</evidence>
<evidence type="ECO:0000259" key="8">
    <source>
        <dbReference type="Pfam" id="PF03772"/>
    </source>
</evidence>
<evidence type="ECO:0000256" key="6">
    <source>
        <dbReference type="SAM" id="Phobius"/>
    </source>
</evidence>
<evidence type="ECO:0000256" key="2">
    <source>
        <dbReference type="ARBA" id="ARBA00022475"/>
    </source>
</evidence>
<dbReference type="AlphaFoldDB" id="A0A0R1V8K8"/>
<dbReference type="Proteomes" id="UP000051166">
    <property type="component" value="Unassembled WGS sequence"/>
</dbReference>
<dbReference type="GO" id="GO:0005886">
    <property type="term" value="C:plasma membrane"/>
    <property type="evidence" value="ECO:0007669"/>
    <property type="project" value="UniProtKB-SubCell"/>
</dbReference>
<keyword evidence="2" id="KW-1003">Cell membrane</keyword>
<gene>
    <name evidence="9" type="ORF">FD50_GL002493</name>
</gene>
<feature type="transmembrane region" description="Helical" evidence="6">
    <location>
        <begin position="242"/>
        <end position="265"/>
    </location>
</feature>
<evidence type="ECO:0000313" key="10">
    <source>
        <dbReference type="Proteomes" id="UP000051166"/>
    </source>
</evidence>